<sequence>MQSMKETASNMAASTKSGADKAKATAQEKRKKWLGKRKEERVDQAELNKQAARREHNAAARQAGGAQHYTATGTGTTDYLPGEPTRHVTEDVVGAQNPPGEYIGGIGRVPLRKTGARVDHPEQGGAYGDQGF</sequence>
<dbReference type="Proteomes" id="UP000585474">
    <property type="component" value="Unassembled WGS sequence"/>
</dbReference>
<dbReference type="EMBL" id="BJWL01000281">
    <property type="protein sequence ID" value="GFS37422.1"/>
    <property type="molecule type" value="Genomic_DNA"/>
</dbReference>
<evidence type="ECO:0000256" key="1">
    <source>
        <dbReference type="ARBA" id="ARBA00010975"/>
    </source>
</evidence>
<dbReference type="Pfam" id="PF03760">
    <property type="entry name" value="LEA_1"/>
    <property type="match status" value="1"/>
</dbReference>
<feature type="compositionally biased region" description="Polar residues" evidence="2">
    <location>
        <begin position="1"/>
        <end position="17"/>
    </location>
</feature>
<evidence type="ECO:0000313" key="4">
    <source>
        <dbReference type="Proteomes" id="UP000585474"/>
    </source>
</evidence>
<keyword evidence="4" id="KW-1185">Reference proteome</keyword>
<accession>A0A7J0DMH0</accession>
<protein>
    <submittedName>
        <fullName evidence="3">Late embryogenesis abundant 4-5</fullName>
    </submittedName>
</protein>
<feature type="region of interest" description="Disordered" evidence="2">
    <location>
        <begin position="1"/>
        <end position="85"/>
    </location>
</feature>
<evidence type="ECO:0000256" key="2">
    <source>
        <dbReference type="SAM" id="MobiDB-lite"/>
    </source>
</evidence>
<comment type="caution">
    <text evidence="3">The sequence shown here is derived from an EMBL/GenBank/DDBJ whole genome shotgun (WGS) entry which is preliminary data.</text>
</comment>
<feature type="compositionally biased region" description="Basic and acidic residues" evidence="2">
    <location>
        <begin position="36"/>
        <end position="58"/>
    </location>
</feature>
<name>A0A7J0DMH0_9ERIC</name>
<organism evidence="3 4">
    <name type="scientific">Actinidia rufa</name>
    <dbReference type="NCBI Taxonomy" id="165716"/>
    <lineage>
        <taxon>Eukaryota</taxon>
        <taxon>Viridiplantae</taxon>
        <taxon>Streptophyta</taxon>
        <taxon>Embryophyta</taxon>
        <taxon>Tracheophyta</taxon>
        <taxon>Spermatophyta</taxon>
        <taxon>Magnoliopsida</taxon>
        <taxon>eudicotyledons</taxon>
        <taxon>Gunneridae</taxon>
        <taxon>Pentapetalae</taxon>
        <taxon>asterids</taxon>
        <taxon>Ericales</taxon>
        <taxon>Actinidiaceae</taxon>
        <taxon>Actinidia</taxon>
    </lineage>
</organism>
<dbReference type="GO" id="GO:0009793">
    <property type="term" value="P:embryo development ending in seed dormancy"/>
    <property type="evidence" value="ECO:0007669"/>
    <property type="project" value="InterPro"/>
</dbReference>
<proteinExistence type="inferred from homology"/>
<reference evidence="4" key="1">
    <citation type="submission" date="2019-07" db="EMBL/GenBank/DDBJ databases">
        <title>De Novo Assembly of kiwifruit Actinidia rufa.</title>
        <authorList>
            <person name="Sugita-Konishi S."/>
            <person name="Sato K."/>
            <person name="Mori E."/>
            <person name="Abe Y."/>
            <person name="Kisaki G."/>
            <person name="Hamano K."/>
            <person name="Suezawa K."/>
            <person name="Otani M."/>
            <person name="Fukuda T."/>
            <person name="Manabe T."/>
            <person name="Gomi K."/>
            <person name="Tabuchi M."/>
            <person name="Akimitsu K."/>
            <person name="Kataoka I."/>
        </authorList>
    </citation>
    <scope>NUCLEOTIDE SEQUENCE [LARGE SCALE GENOMIC DNA]</scope>
    <source>
        <strain evidence="4">cv. Fuchu</strain>
    </source>
</reference>
<feature type="compositionally biased region" description="Basic and acidic residues" evidence="2">
    <location>
        <begin position="18"/>
        <end position="28"/>
    </location>
</feature>
<evidence type="ECO:0000313" key="3">
    <source>
        <dbReference type="EMBL" id="GFS37422.1"/>
    </source>
</evidence>
<dbReference type="OrthoDB" id="758082at2759"/>
<dbReference type="AlphaFoldDB" id="A0A7J0DMH0"/>
<comment type="similarity">
    <text evidence="1">Belongs to the LEA type 1 family.</text>
</comment>
<gene>
    <name evidence="3" type="ORF">Acr_00g0051920</name>
</gene>
<dbReference type="InterPro" id="IPR005513">
    <property type="entry name" value="LEA_1"/>
</dbReference>